<evidence type="ECO:0000256" key="1">
    <source>
        <dbReference type="SAM" id="SignalP"/>
    </source>
</evidence>
<dbReference type="InterPro" id="IPR007131">
    <property type="entry name" value="SHD1"/>
</dbReference>
<accession>A0ABY1PSD2</accession>
<dbReference type="EMBL" id="FXUG01000001">
    <property type="protein sequence ID" value="SMP42541.1"/>
    <property type="molecule type" value="Genomic_DNA"/>
</dbReference>
<comment type="caution">
    <text evidence="3">The sequence shown here is derived from an EMBL/GenBank/DDBJ whole genome shotgun (WGS) entry which is preliminary data.</text>
</comment>
<dbReference type="Pfam" id="PF03983">
    <property type="entry name" value="SHD1"/>
    <property type="match status" value="1"/>
</dbReference>
<feature type="domain" description="SLA1 homology" evidence="2">
    <location>
        <begin position="22"/>
        <end position="74"/>
    </location>
</feature>
<proteinExistence type="predicted"/>
<evidence type="ECO:0000313" key="3">
    <source>
        <dbReference type="EMBL" id="SMP42541.1"/>
    </source>
</evidence>
<feature type="chain" id="PRO_5047192888" evidence="1">
    <location>
        <begin position="23"/>
        <end position="313"/>
    </location>
</feature>
<protein>
    <submittedName>
        <fullName evidence="3">SLA1 homology domain 1, SHD1</fullName>
    </submittedName>
</protein>
<evidence type="ECO:0000259" key="2">
    <source>
        <dbReference type="Pfam" id="PF03983"/>
    </source>
</evidence>
<reference evidence="3 4" key="1">
    <citation type="submission" date="2017-05" db="EMBL/GenBank/DDBJ databases">
        <authorList>
            <person name="Varghese N."/>
            <person name="Submissions S."/>
        </authorList>
    </citation>
    <scope>NUCLEOTIDE SEQUENCE [LARGE SCALE GENOMIC DNA]</scope>
    <source>
        <strain evidence="3 4">DSM 25457</strain>
    </source>
</reference>
<evidence type="ECO:0000313" key="4">
    <source>
        <dbReference type="Proteomes" id="UP001158067"/>
    </source>
</evidence>
<feature type="signal peptide" evidence="1">
    <location>
        <begin position="1"/>
        <end position="22"/>
    </location>
</feature>
<keyword evidence="1" id="KW-0732">Signal</keyword>
<gene>
    <name evidence="3" type="ORF">SAMN06265222_101799</name>
</gene>
<dbReference type="Gene3D" id="2.30.30.700">
    <property type="entry name" value="SLA1 homology domain 1"/>
    <property type="match status" value="1"/>
</dbReference>
<organism evidence="3 4">
    <name type="scientific">Neorhodopirellula lusitana</name>
    <dbReference type="NCBI Taxonomy" id="445327"/>
    <lineage>
        <taxon>Bacteria</taxon>
        <taxon>Pseudomonadati</taxon>
        <taxon>Planctomycetota</taxon>
        <taxon>Planctomycetia</taxon>
        <taxon>Pirellulales</taxon>
        <taxon>Pirellulaceae</taxon>
        <taxon>Neorhodopirellula</taxon>
    </lineage>
</organism>
<sequence length="313" mass="35428">MTRAFLFLMFAASLVASPAVMARTWTSSSGDYSLEADAVAFNDHSVILKRSTGKLVSVQLDELSEQDRNFVKSKELGQQLSIDIEQMQTWTSKDGVSIRGRVLAYGKKDMTVVRQRGKEVVNGKPFDEFTPLHQRLILRILSELENQEFANEHELNKWAKTLEGQTKVYPLEGVLMQLESGDEIAVPFFLFGKKELDVLKPGWNAWSSAHADDVAKQNESLMMQTEARQYQQQQNQQQQESAQRQQIEILRLNMLAARTGLTSFWEVGLEPGPGVYGRRTSVMVTAQNSDIASQMVLSRYPGYRVFGVRRASR</sequence>
<keyword evidence="4" id="KW-1185">Reference proteome</keyword>
<dbReference type="RefSeq" id="WP_283430981.1">
    <property type="nucleotide sequence ID" value="NZ_FXUG01000001.1"/>
</dbReference>
<name>A0ABY1PSD2_9BACT</name>
<dbReference type="Proteomes" id="UP001158067">
    <property type="component" value="Unassembled WGS sequence"/>
</dbReference>